<dbReference type="InterPro" id="IPR016161">
    <property type="entry name" value="Ald_DH/histidinol_DH"/>
</dbReference>
<organism evidence="10 11">
    <name type="scientific">Lentilactobacillus parafarraginis</name>
    <dbReference type="NCBI Taxonomy" id="390842"/>
    <lineage>
        <taxon>Bacteria</taxon>
        <taxon>Bacillati</taxon>
        <taxon>Bacillota</taxon>
        <taxon>Bacilli</taxon>
        <taxon>Lactobacillales</taxon>
        <taxon>Lactobacillaceae</taxon>
        <taxon>Lentilactobacillus</taxon>
    </lineage>
</organism>
<comment type="function">
    <text evidence="4">Part of the sulfo-TAL (or sulfo-SFT) pathway, a D-sulfoquinovose degradation pathway that produces sulfolactate (SL). Catalyzes the oxidation of 3-sulfolactaldehyde (SLA) to sulfolactate (SL).</text>
</comment>
<name>A0A5R9CKC7_9LACO</name>
<dbReference type="NCBIfam" id="NF007497">
    <property type="entry name" value="PRK10090.1"/>
    <property type="match status" value="1"/>
</dbReference>
<dbReference type="SUPFAM" id="SSF53720">
    <property type="entry name" value="ALDH-like"/>
    <property type="match status" value="1"/>
</dbReference>
<dbReference type="PROSITE" id="PS00687">
    <property type="entry name" value="ALDEHYDE_DEHYDR_GLU"/>
    <property type="match status" value="1"/>
</dbReference>
<dbReference type="CDD" id="cd07088">
    <property type="entry name" value="ALDH_LactADH-AldA"/>
    <property type="match status" value="1"/>
</dbReference>
<dbReference type="GO" id="GO:0016620">
    <property type="term" value="F:oxidoreductase activity, acting on the aldehyde or oxo group of donors, NAD or NADP as acceptor"/>
    <property type="evidence" value="ECO:0007669"/>
    <property type="project" value="InterPro"/>
</dbReference>
<keyword evidence="2 8" id="KW-0560">Oxidoreductase</keyword>
<dbReference type="Gene3D" id="3.40.309.10">
    <property type="entry name" value="Aldehyde Dehydrogenase, Chain A, domain 2"/>
    <property type="match status" value="1"/>
</dbReference>
<dbReference type="Proteomes" id="UP000305100">
    <property type="component" value="Unassembled WGS sequence"/>
</dbReference>
<evidence type="ECO:0000256" key="4">
    <source>
        <dbReference type="ARBA" id="ARBA00054572"/>
    </source>
</evidence>
<evidence type="ECO:0000256" key="5">
    <source>
        <dbReference type="ARBA" id="ARBA00066984"/>
    </source>
</evidence>
<accession>A0A5R9CKC7</accession>
<dbReference type="FunFam" id="3.40.605.10:FF:000007">
    <property type="entry name" value="NAD/NADP-dependent betaine aldehyde dehydrogenase"/>
    <property type="match status" value="1"/>
</dbReference>
<sequence>MAQNVSIKHYQMYINGEFMDSKSGNEITVINPSTGEEISTVPEATREEAQEAIDAAYEAEKTWKFVPAATRGQYLHEIANEIREHKDLFAEMLQEEQGKIKSLAMTEILFSADYFDYMGSASRTYEGEILQSDNRNENIMIAKQPIGVAAGILPWNFPFFLIARKMGPALVTGNTIVLKPSSDTPNLALEFAKTVEKVGIPKGVVNIISGRGGVVGDELTKNHKIGIISLTGSTKSGKRVMEGASEHLAKVSLELGGKAPGIICSDADIDFAVQSIIDSRIDNNGQICNNCERLYVQEDVADEVIEKLSKKLSEVTVGDPMEDESIGMGPLINQEALDKVSGMVDRAVEAGGKITAGGHKLKIKNGFYYEPTVITNVKQDSEIVQHEVFGPVLPVLTFKTLDEAIEMANDTTYGLTSSIFTQNLDTAARAANELEAGETYINRFNFEAMNGSHAGWKESGVGGDDGKHGIEEFLNTHTVYLQGHPENARG</sequence>
<dbReference type="InterPro" id="IPR015590">
    <property type="entry name" value="Aldehyde_DH_dom"/>
</dbReference>
<comment type="similarity">
    <text evidence="1 8">Belongs to the aldehyde dehydrogenase family.</text>
</comment>
<dbReference type="Pfam" id="PF00171">
    <property type="entry name" value="Aldedh"/>
    <property type="match status" value="1"/>
</dbReference>
<gene>
    <name evidence="10" type="primary">aldA</name>
    <name evidence="10" type="ORF">FEZ41_13745</name>
</gene>
<feature type="domain" description="Aldehyde dehydrogenase" evidence="9">
    <location>
        <begin position="19"/>
        <end position="479"/>
    </location>
</feature>
<protein>
    <recommendedName>
        <fullName evidence="6">3-sulfolactaldehyde dehydrogenase</fullName>
        <ecNumber evidence="5">1.2.1.97</ecNumber>
    </recommendedName>
</protein>
<dbReference type="EMBL" id="VBSX01000055">
    <property type="protein sequence ID" value="TLQ15464.1"/>
    <property type="molecule type" value="Genomic_DNA"/>
</dbReference>
<evidence type="ECO:0000313" key="11">
    <source>
        <dbReference type="Proteomes" id="UP000305100"/>
    </source>
</evidence>
<dbReference type="AlphaFoldDB" id="A0A5R9CKC7"/>
<comment type="caution">
    <text evidence="10">The sequence shown here is derived from an EMBL/GenBank/DDBJ whole genome shotgun (WGS) entry which is preliminary data.</text>
</comment>
<proteinExistence type="inferred from homology"/>
<reference evidence="10 11" key="1">
    <citation type="submission" date="2019-05" db="EMBL/GenBank/DDBJ databases">
        <title>The metagenome of a microbial culture collection derived from dairy environment covers the genomic content of the human microbiome.</title>
        <authorList>
            <person name="Roder T."/>
            <person name="Wuthrich D."/>
            <person name="Sattari Z."/>
            <person name="Von Ah U."/>
            <person name="Bar C."/>
            <person name="Ronchi F."/>
            <person name="Macpherson A.J."/>
            <person name="Ganal-Vonarburg S.C."/>
            <person name="Bruggmann R."/>
            <person name="Vergeres G."/>
        </authorList>
    </citation>
    <scope>NUCLEOTIDE SEQUENCE [LARGE SCALE GENOMIC DNA]</scope>
    <source>
        <strain evidence="10 11">FAM 1079</strain>
    </source>
</reference>
<feature type="active site" evidence="7">
    <location>
        <position position="254"/>
    </location>
</feature>
<dbReference type="EC" id="1.2.1.97" evidence="5"/>
<dbReference type="PANTHER" id="PTHR11699">
    <property type="entry name" value="ALDEHYDE DEHYDROGENASE-RELATED"/>
    <property type="match status" value="1"/>
</dbReference>
<evidence type="ECO:0000259" key="9">
    <source>
        <dbReference type="Pfam" id="PF00171"/>
    </source>
</evidence>
<evidence type="ECO:0000313" key="10">
    <source>
        <dbReference type="EMBL" id="TLQ15464.1"/>
    </source>
</evidence>
<evidence type="ECO:0000256" key="1">
    <source>
        <dbReference type="ARBA" id="ARBA00009986"/>
    </source>
</evidence>
<evidence type="ECO:0000256" key="2">
    <source>
        <dbReference type="ARBA" id="ARBA00023002"/>
    </source>
</evidence>
<dbReference type="InterPro" id="IPR016163">
    <property type="entry name" value="Ald_DH_C"/>
</dbReference>
<dbReference type="InterPro" id="IPR029510">
    <property type="entry name" value="Ald_DH_CS_GLU"/>
</dbReference>
<evidence type="ECO:0000256" key="3">
    <source>
        <dbReference type="ARBA" id="ARBA00050326"/>
    </source>
</evidence>
<evidence type="ECO:0000256" key="6">
    <source>
        <dbReference type="ARBA" id="ARBA00067277"/>
    </source>
</evidence>
<evidence type="ECO:0000256" key="7">
    <source>
        <dbReference type="PROSITE-ProRule" id="PRU10007"/>
    </source>
</evidence>
<comment type="catalytic activity">
    <reaction evidence="3">
        <text>(2S)-3-sulfolactaldehyde + NAD(+) + H2O = (2S)-3-sulfolactate + NADH + 2 H(+)</text>
        <dbReference type="Rhea" id="RHEA:47932"/>
        <dbReference type="ChEBI" id="CHEBI:15377"/>
        <dbReference type="ChEBI" id="CHEBI:15378"/>
        <dbReference type="ChEBI" id="CHEBI:57540"/>
        <dbReference type="ChEBI" id="CHEBI:57945"/>
        <dbReference type="ChEBI" id="CHEBI:61289"/>
        <dbReference type="ChEBI" id="CHEBI:90109"/>
        <dbReference type="EC" id="1.2.1.97"/>
    </reaction>
    <physiologicalReaction direction="left-to-right" evidence="3">
        <dbReference type="Rhea" id="RHEA:47933"/>
    </physiologicalReaction>
</comment>
<dbReference type="FunFam" id="3.40.309.10:FF:000009">
    <property type="entry name" value="Aldehyde dehydrogenase A"/>
    <property type="match status" value="1"/>
</dbReference>
<dbReference type="InterPro" id="IPR016162">
    <property type="entry name" value="Ald_DH_N"/>
</dbReference>
<dbReference type="Gene3D" id="3.40.605.10">
    <property type="entry name" value="Aldehyde Dehydrogenase, Chain A, domain 1"/>
    <property type="match status" value="1"/>
</dbReference>
<evidence type="ECO:0000256" key="8">
    <source>
        <dbReference type="RuleBase" id="RU003345"/>
    </source>
</evidence>
<dbReference type="RefSeq" id="WP_138468143.1">
    <property type="nucleotide sequence ID" value="NZ_VBSX01000055.1"/>
</dbReference>
<dbReference type="OrthoDB" id="9762913at2"/>